<dbReference type="Gene3D" id="3.30.950.30">
    <property type="entry name" value="Schlafen, AAA domain"/>
    <property type="match status" value="1"/>
</dbReference>
<dbReference type="Proteomes" id="UP000060487">
    <property type="component" value="Unassembled WGS sequence"/>
</dbReference>
<sequence>MAEGIAVDNIILYNDERIKNIIRLGESHFREFKSALYGEEGNKKPRSVKDICRDIAENLVSFVNADGGDLLIGVEDDGTITGIPHSENEINTLFNAVNTHLLDSSKLPIGISTKIQIYGRVILFFSVNKGADKIYQLSDGRCLKRDDKQNIPVSFDIINFERREANSREYDRCFIDGAQVSDLDTDIIQSLADNYLRGLSVERYLQQLRLAEYTTSGMRLRKAALLLFSKDIQKWHPRCQVRILKVKGTKLDAGEHYNVEKDERVQGNIFELLISTWEKLSIFLSYKTERENGLFVPKYIYPEGACREALINAIAHRDYSIQNGIEIYIFNSRMEIKSPGALLSTIKIEYLEELRGEHESRNSFITRVLKENNYMRELGEGLKNIYALINASDLNKPILSSDNQSFTITFSHRA</sequence>
<feature type="domain" description="Schlafen AlbA-2" evidence="1">
    <location>
        <begin position="26"/>
        <end position="153"/>
    </location>
</feature>
<evidence type="ECO:0000313" key="2">
    <source>
        <dbReference type="EMBL" id="KWT95147.1"/>
    </source>
</evidence>
<reference evidence="2 3" key="1">
    <citation type="submission" date="2015-11" db="EMBL/GenBank/DDBJ databases">
        <authorList>
            <person name="Lin W."/>
        </authorList>
    </citation>
    <scope>NUCLEOTIDE SEQUENCE [LARGE SCALE GENOMIC DNA]</scope>
    <source>
        <strain evidence="2 3">HCH-1</strain>
    </source>
</reference>
<gene>
    <name evidence="2" type="ORF">ASN18_0076</name>
</gene>
<dbReference type="InterPro" id="IPR038475">
    <property type="entry name" value="RecG_C_sf"/>
</dbReference>
<dbReference type="RefSeq" id="WP_085050611.1">
    <property type="nucleotide sequence ID" value="NZ_LNQR01000001.1"/>
</dbReference>
<dbReference type="PANTHER" id="PTHR30595:SF6">
    <property type="entry name" value="SCHLAFEN ALBA-2 DOMAIN-CONTAINING PROTEIN"/>
    <property type="match status" value="1"/>
</dbReference>
<keyword evidence="3" id="KW-1185">Reference proteome</keyword>
<dbReference type="Pfam" id="PF13749">
    <property type="entry name" value="HATPase_c_4"/>
    <property type="match status" value="1"/>
</dbReference>
<evidence type="ECO:0000259" key="1">
    <source>
        <dbReference type="Pfam" id="PF04326"/>
    </source>
</evidence>
<dbReference type="Pfam" id="PF04326">
    <property type="entry name" value="SLFN_AlbA_2"/>
    <property type="match status" value="1"/>
</dbReference>
<accession>A0ABR5SPD6</accession>
<protein>
    <submittedName>
        <fullName evidence="2">Divergent AAA domain protein</fullName>
    </submittedName>
</protein>
<dbReference type="InterPro" id="IPR038461">
    <property type="entry name" value="Schlafen_AlbA_2_dom_sf"/>
</dbReference>
<name>A0ABR5SPD6_9BACT</name>
<dbReference type="EMBL" id="LNQR01000001">
    <property type="protein sequence ID" value="KWT95147.1"/>
    <property type="molecule type" value="Genomic_DNA"/>
</dbReference>
<proteinExistence type="predicted"/>
<evidence type="ECO:0000313" key="3">
    <source>
        <dbReference type="Proteomes" id="UP000060487"/>
    </source>
</evidence>
<dbReference type="Gene3D" id="3.30.565.60">
    <property type="match status" value="1"/>
</dbReference>
<comment type="caution">
    <text evidence="2">The sequence shown here is derived from an EMBL/GenBank/DDBJ whole genome shotgun (WGS) entry which is preliminary data.</text>
</comment>
<dbReference type="PANTHER" id="PTHR30595">
    <property type="entry name" value="GLPR-RELATED TRANSCRIPTIONAL REPRESSOR"/>
    <property type="match status" value="1"/>
</dbReference>
<dbReference type="InterPro" id="IPR007421">
    <property type="entry name" value="Schlafen_AlbA_2_dom"/>
</dbReference>
<organism evidence="2 3">
    <name type="scientific">Candidatus Magnetominusculus xianensis</name>
    <dbReference type="NCBI Taxonomy" id="1748249"/>
    <lineage>
        <taxon>Bacteria</taxon>
        <taxon>Pseudomonadati</taxon>
        <taxon>Nitrospirota</taxon>
        <taxon>Nitrospiria</taxon>
        <taxon>Nitrospirales</taxon>
        <taxon>Nitrospiraceae</taxon>
        <taxon>Candidatus Magnetominusculus</taxon>
    </lineage>
</organism>